<dbReference type="WBParaSite" id="nRc.2.0.1.t30209-RA">
    <property type="protein sequence ID" value="nRc.2.0.1.t30209-RA"/>
    <property type="gene ID" value="nRc.2.0.1.g30209"/>
</dbReference>
<dbReference type="Proteomes" id="UP000887565">
    <property type="component" value="Unplaced"/>
</dbReference>
<dbReference type="AlphaFoldDB" id="A0A915JW03"/>
<accession>A0A915JW03</accession>
<proteinExistence type="predicted"/>
<organism evidence="1 2">
    <name type="scientific">Romanomermis culicivorax</name>
    <name type="common">Nematode worm</name>
    <dbReference type="NCBI Taxonomy" id="13658"/>
    <lineage>
        <taxon>Eukaryota</taxon>
        <taxon>Metazoa</taxon>
        <taxon>Ecdysozoa</taxon>
        <taxon>Nematoda</taxon>
        <taxon>Enoplea</taxon>
        <taxon>Dorylaimia</taxon>
        <taxon>Mermithida</taxon>
        <taxon>Mermithoidea</taxon>
        <taxon>Mermithidae</taxon>
        <taxon>Romanomermis</taxon>
    </lineage>
</organism>
<name>A0A915JW03_ROMCU</name>
<protein>
    <submittedName>
        <fullName evidence="2">Uncharacterized protein</fullName>
    </submittedName>
</protein>
<keyword evidence="1" id="KW-1185">Reference proteome</keyword>
<evidence type="ECO:0000313" key="2">
    <source>
        <dbReference type="WBParaSite" id="nRc.2.0.1.t30209-RA"/>
    </source>
</evidence>
<sequence length="299" mass="34227">MTMPSTSTASATDEPLPYQESINVNEGYVRWAEQQPHQKDLSFCCDAALRFFNNPVTSFLQSDVLAYTALEAYYPLLFFLAFRCYGFVPEAYNALPLFPHDSLDPTKIDHLAKRNSAQWFSQPQTIGVYNTPQASHCIETAKKKRKEQKDEWNKFGEVSDDEDPLLQPKSLFNDPKRPQAAVTWAIKGGPTDRLIKLLNFPVSPRYKSAIHDRIQFQTDWALPPISHQVDGDWFRRLTTCMPFATLLAPPCSTTKYAYVNDFLIGHAQTFHLATCTAFYNCMWYGADSNPQMHLTDWMN</sequence>
<evidence type="ECO:0000313" key="1">
    <source>
        <dbReference type="Proteomes" id="UP000887565"/>
    </source>
</evidence>
<reference evidence="2" key="1">
    <citation type="submission" date="2022-11" db="UniProtKB">
        <authorList>
            <consortium name="WormBaseParasite"/>
        </authorList>
    </citation>
    <scope>IDENTIFICATION</scope>
</reference>